<keyword evidence="2" id="KW-0413">Isomerase</keyword>
<sequence>MASILKKFCFAIPALLAVSSNSNAQTTANTRPQVYAEMKRSMVDELLKPWYPAAIDTVYGGFLSSFSYDFKPTGSQDKMIVTQSRHVWSNARAAELYPSVKYYAEGAAQGFRFLKDVLWDKQNGGFYTYTDQSGKPKPGGFAPKEAYGNSFALYAMAAYYHQTGDTAALSLAIKQFGWLEKHAHDPIYKGYYQHMELDGTPIKRTAETPSKAETGYKDQNTSIHLLEAFTELYRVWPDKLLKERLQEMLFLIRDKIVTPKGNLTLFFQPDWTAVDHRDSTEAYILSHRGLDHVSFGHDVETAYLMLEASHLLGLKHDTTTLTIAKRMVDHALKNGWDANTGGFYDEGYYFKDKPGITIIADTKNWWAQAEGLNTLLMFDDMFPKDSLQYGQKFYKLWDYVQTYLIDHEHGDWYQGGIDKQPKYKLALKGQIWKGTYHTLRAFINCTNRLHPDKQPPSAPLQLKLTGKGMQKQLSWKASRDNIVLAGYNIYLNGQRFAYTPLTHWQPLTSTFWPKGKLTVKAVDLEENESKAAFMK</sequence>
<gene>
    <name evidence="4" type="ORF">BC343_08650</name>
</gene>
<dbReference type="GO" id="GO:0016853">
    <property type="term" value="F:isomerase activity"/>
    <property type="evidence" value="ECO:0007669"/>
    <property type="project" value="UniProtKB-KW"/>
</dbReference>
<comment type="caution">
    <text evidence="4">The sequence shown here is derived from an EMBL/GenBank/DDBJ whole genome shotgun (WGS) entry which is preliminary data.</text>
</comment>
<evidence type="ECO:0000313" key="4">
    <source>
        <dbReference type="EMBL" id="OOQ58720.1"/>
    </source>
</evidence>
<dbReference type="InterPro" id="IPR013783">
    <property type="entry name" value="Ig-like_fold"/>
</dbReference>
<name>A0A1S9PCN9_9SPHI</name>
<accession>A0A1S9PCN9</accession>
<evidence type="ECO:0000256" key="3">
    <source>
        <dbReference type="SAM" id="SignalP"/>
    </source>
</evidence>
<feature type="chain" id="PRO_5012278244" evidence="3">
    <location>
        <begin position="25"/>
        <end position="535"/>
    </location>
</feature>
<keyword evidence="3" id="KW-0732">Signal</keyword>
<dbReference type="RefSeq" id="WP_078349427.1">
    <property type="nucleotide sequence ID" value="NZ_MBTF01000023.1"/>
</dbReference>
<dbReference type="Gene3D" id="2.60.40.10">
    <property type="entry name" value="Immunoglobulins"/>
    <property type="match status" value="1"/>
</dbReference>
<dbReference type="InterPro" id="IPR010819">
    <property type="entry name" value="AGE/CE"/>
</dbReference>
<protein>
    <submittedName>
        <fullName evidence="4">N-acylglucosamine 2-epimerase</fullName>
    </submittedName>
</protein>
<dbReference type="EMBL" id="MBTF01000023">
    <property type="protein sequence ID" value="OOQ58720.1"/>
    <property type="molecule type" value="Genomic_DNA"/>
</dbReference>
<dbReference type="Proteomes" id="UP000189739">
    <property type="component" value="Unassembled WGS sequence"/>
</dbReference>
<dbReference type="InterPro" id="IPR012341">
    <property type="entry name" value="6hp_glycosidase-like_sf"/>
</dbReference>
<feature type="signal peptide" evidence="3">
    <location>
        <begin position="1"/>
        <end position="24"/>
    </location>
</feature>
<comment type="similarity">
    <text evidence="1">Belongs to the N-acylglucosamine 2-epimerase family.</text>
</comment>
<dbReference type="STRING" id="1792845.BC343_08650"/>
<evidence type="ECO:0000256" key="2">
    <source>
        <dbReference type="ARBA" id="ARBA00023235"/>
    </source>
</evidence>
<proteinExistence type="inferred from homology"/>
<organism evidence="4 5">
    <name type="scientific">Mucilaginibacter pedocola</name>
    <dbReference type="NCBI Taxonomy" id="1792845"/>
    <lineage>
        <taxon>Bacteria</taxon>
        <taxon>Pseudomonadati</taxon>
        <taxon>Bacteroidota</taxon>
        <taxon>Sphingobacteriia</taxon>
        <taxon>Sphingobacteriales</taxon>
        <taxon>Sphingobacteriaceae</taxon>
        <taxon>Mucilaginibacter</taxon>
    </lineage>
</organism>
<dbReference type="InterPro" id="IPR008928">
    <property type="entry name" value="6-hairpin_glycosidase_sf"/>
</dbReference>
<dbReference type="GO" id="GO:0005975">
    <property type="term" value="P:carbohydrate metabolic process"/>
    <property type="evidence" value="ECO:0007669"/>
    <property type="project" value="InterPro"/>
</dbReference>
<evidence type="ECO:0000256" key="1">
    <source>
        <dbReference type="ARBA" id="ARBA00008558"/>
    </source>
</evidence>
<dbReference type="SUPFAM" id="SSF48208">
    <property type="entry name" value="Six-hairpin glycosidases"/>
    <property type="match status" value="1"/>
</dbReference>
<keyword evidence="5" id="KW-1185">Reference proteome</keyword>
<dbReference type="AlphaFoldDB" id="A0A1S9PCN9"/>
<evidence type="ECO:0000313" key="5">
    <source>
        <dbReference type="Proteomes" id="UP000189739"/>
    </source>
</evidence>
<dbReference type="PANTHER" id="PTHR15108">
    <property type="entry name" value="N-ACYLGLUCOSAMINE-2-EPIMERASE"/>
    <property type="match status" value="1"/>
</dbReference>
<dbReference type="Gene3D" id="1.50.10.10">
    <property type="match status" value="1"/>
</dbReference>
<reference evidence="4 5" key="1">
    <citation type="submission" date="2016-07" db="EMBL/GenBank/DDBJ databases">
        <title>Genomic analysis of zinc-resistant bacterium Mucilaginibacter pedocola TBZ30.</title>
        <authorList>
            <person name="Huang J."/>
            <person name="Tang J."/>
        </authorList>
    </citation>
    <scope>NUCLEOTIDE SEQUENCE [LARGE SCALE GENOMIC DNA]</scope>
    <source>
        <strain evidence="4 5">TBZ30</strain>
    </source>
</reference>
<dbReference type="OrthoDB" id="5141876at2"/>
<dbReference type="Pfam" id="PF07221">
    <property type="entry name" value="GlcNAc_2-epim"/>
    <property type="match status" value="1"/>
</dbReference>